<dbReference type="GO" id="GO:0003677">
    <property type="term" value="F:DNA binding"/>
    <property type="evidence" value="ECO:0007669"/>
    <property type="project" value="InterPro"/>
</dbReference>
<dbReference type="EMBL" id="CP061538">
    <property type="protein sequence ID" value="QNV39105.1"/>
    <property type="molecule type" value="Genomic_DNA"/>
</dbReference>
<keyword evidence="3" id="KW-1185">Reference proteome</keyword>
<protein>
    <submittedName>
        <fullName evidence="2">Helix-turn-helix transcriptional regulator</fullName>
    </submittedName>
</protein>
<dbReference type="KEGG" id="rama:IDM48_06665"/>
<evidence type="ECO:0000259" key="1">
    <source>
        <dbReference type="Pfam" id="PF13443"/>
    </source>
</evidence>
<accession>A0A7H2BHF9</accession>
<name>A0A7H2BHF9_9MICC</name>
<organism evidence="2 3">
    <name type="scientific">Rothia amarae</name>
    <dbReference type="NCBI Taxonomy" id="169480"/>
    <lineage>
        <taxon>Bacteria</taxon>
        <taxon>Bacillati</taxon>
        <taxon>Actinomycetota</taxon>
        <taxon>Actinomycetes</taxon>
        <taxon>Micrococcales</taxon>
        <taxon>Micrococcaceae</taxon>
        <taxon>Rothia</taxon>
    </lineage>
</organism>
<evidence type="ECO:0000313" key="2">
    <source>
        <dbReference type="EMBL" id="QNV39105.1"/>
    </source>
</evidence>
<dbReference type="InterPro" id="IPR010982">
    <property type="entry name" value="Lambda_DNA-bd_dom_sf"/>
</dbReference>
<reference evidence="2 3" key="1">
    <citation type="submission" date="2020-09" db="EMBL/GenBank/DDBJ databases">
        <title>Investigation of environmental microbe.</title>
        <authorList>
            <person name="Ou Y."/>
            <person name="Kang Q."/>
        </authorList>
    </citation>
    <scope>NUCLEOTIDE SEQUENCE [LARGE SCALE GENOMIC DNA]</scope>
    <source>
        <strain evidence="2 3">KJZ-9</strain>
    </source>
</reference>
<evidence type="ECO:0000313" key="3">
    <source>
        <dbReference type="Proteomes" id="UP000516421"/>
    </source>
</evidence>
<dbReference type="AlphaFoldDB" id="A0A7H2BHF9"/>
<feature type="domain" description="HTH cro/C1-type" evidence="1">
    <location>
        <begin position="20"/>
        <end position="76"/>
    </location>
</feature>
<gene>
    <name evidence="2" type="ORF">IDM48_06665</name>
</gene>
<dbReference type="Gene3D" id="1.10.260.40">
    <property type="entry name" value="lambda repressor-like DNA-binding domains"/>
    <property type="match status" value="1"/>
</dbReference>
<dbReference type="Pfam" id="PF13443">
    <property type="entry name" value="HTH_26"/>
    <property type="match status" value="1"/>
</dbReference>
<sequence length="106" mass="11954">MPRKGTGKANRFSELLNEEIKVLMTRQSQTLVSMEEQTGISRNRLSKSVYNSESPLNTNELDQLCKALGAKPSEVVRRAERALQYESFALAAYRSDEPKGADEIFE</sequence>
<dbReference type="InterPro" id="IPR001387">
    <property type="entry name" value="Cro/C1-type_HTH"/>
</dbReference>
<dbReference type="SUPFAM" id="SSF47413">
    <property type="entry name" value="lambda repressor-like DNA-binding domains"/>
    <property type="match status" value="1"/>
</dbReference>
<dbReference type="Proteomes" id="UP000516421">
    <property type="component" value="Chromosome"/>
</dbReference>
<proteinExistence type="predicted"/>